<dbReference type="Pfam" id="PF04572">
    <property type="entry name" value="Gb3_synth"/>
    <property type="match status" value="1"/>
</dbReference>
<dbReference type="InterPro" id="IPR029044">
    <property type="entry name" value="Nucleotide-diphossugar_trans"/>
</dbReference>
<dbReference type="Gene3D" id="3.90.550.20">
    <property type="match status" value="1"/>
</dbReference>
<dbReference type="PANTHER" id="PTHR47213">
    <property type="entry name" value="OS07G0567300 PROTEIN"/>
    <property type="match status" value="1"/>
</dbReference>
<feature type="domain" description="Alpha 1,4-glycosyltransferase" evidence="2">
    <location>
        <begin position="492"/>
        <end position="622"/>
    </location>
</feature>
<dbReference type="SUPFAM" id="SSF53448">
    <property type="entry name" value="Nucleotide-diphospho-sugar transferases"/>
    <property type="match status" value="1"/>
</dbReference>
<dbReference type="EMBL" id="CP136897">
    <property type="protein sequence ID" value="WOL18119.1"/>
    <property type="molecule type" value="Genomic_DNA"/>
</dbReference>
<evidence type="ECO:0000259" key="2">
    <source>
        <dbReference type="Pfam" id="PF04572"/>
    </source>
</evidence>
<name>A0AAQ3QNT6_9LILI</name>
<gene>
    <name evidence="3" type="ORF">Cni_G26912</name>
</gene>
<evidence type="ECO:0000256" key="1">
    <source>
        <dbReference type="SAM" id="MobiDB-lite"/>
    </source>
</evidence>
<dbReference type="Pfam" id="PF04488">
    <property type="entry name" value="Gly_transf_sug"/>
    <property type="match status" value="1"/>
</dbReference>
<dbReference type="AlphaFoldDB" id="A0AAQ3QNT6"/>
<organism evidence="3 4">
    <name type="scientific">Canna indica</name>
    <name type="common">Indian-shot</name>
    <dbReference type="NCBI Taxonomy" id="4628"/>
    <lineage>
        <taxon>Eukaryota</taxon>
        <taxon>Viridiplantae</taxon>
        <taxon>Streptophyta</taxon>
        <taxon>Embryophyta</taxon>
        <taxon>Tracheophyta</taxon>
        <taxon>Spermatophyta</taxon>
        <taxon>Magnoliopsida</taxon>
        <taxon>Liliopsida</taxon>
        <taxon>Zingiberales</taxon>
        <taxon>Cannaceae</taxon>
        <taxon>Canna</taxon>
    </lineage>
</organism>
<feature type="region of interest" description="Disordered" evidence="1">
    <location>
        <begin position="59"/>
        <end position="134"/>
    </location>
</feature>
<feature type="compositionally biased region" description="Polar residues" evidence="1">
    <location>
        <begin position="125"/>
        <end position="134"/>
    </location>
</feature>
<protein>
    <recommendedName>
        <fullName evidence="2">Alpha 1,4-glycosyltransferase domain-containing protein</fullName>
    </recommendedName>
</protein>
<keyword evidence="4" id="KW-1185">Reference proteome</keyword>
<accession>A0AAQ3QNT6</accession>
<dbReference type="Proteomes" id="UP001327560">
    <property type="component" value="Chromosome 8"/>
</dbReference>
<evidence type="ECO:0000313" key="4">
    <source>
        <dbReference type="Proteomes" id="UP001327560"/>
    </source>
</evidence>
<feature type="compositionally biased region" description="Acidic residues" evidence="1">
    <location>
        <begin position="76"/>
        <end position="123"/>
    </location>
</feature>
<proteinExistence type="predicted"/>
<evidence type="ECO:0000313" key="3">
    <source>
        <dbReference type="EMBL" id="WOL18119.1"/>
    </source>
</evidence>
<dbReference type="InterPro" id="IPR007652">
    <property type="entry name" value="A1-4-GlycosylTfrase_dom"/>
</dbReference>
<sequence length="623" mass="71205">MLRHARRRSGYGPQICVTVFALLLIVSLSALHYRLSSSSSSTTSSSSSSFPLRLGFPTVLPRRVPSDSDPTTSIFDDVDEEALNDTAAEDDRIDELDVLDEEEDRGSGSPEEEEEEDAEDQDSDMQTLPQTPSSGLFWDHALGVARRRFGQPEQDQRGEHFPPSLGNRPFRNKIAFGSDDQPVDEDVRLKLYSIHSVEDALLLKAGSPLREGWARWLEGKGNFIRRDRMLRSNLELLNPKNHPLLQDPDGPGLTTLTQGDRVVHRLLLKEMEITPFGKARRTEGRRTLKVENENRHEELISEGLTKRSSSKESRVQADGRRWGYFPGLDSHLKFSDFMEQFLDSGRCRIRVFMVWNSPPWTYGVRHRRALESLLHHHWDACVVMFSETMELNFFEDLVKEGYRVAVVVPNLDELLKDTPIDVYSSVWFNGRKTKQNSIHYSELIRLVALFKYGGVYLDSDIIVLNPLHSVKNLVSVEDNISGSSVFNGAVMAFEKNSSLILECLSEFYSTYDDTLLRWNGADLVTRVIKRTFDMVDKSSLKLVIKMEPQFTFHPISSTNIARYFAKPADEFERAEEYALFKRMLNESITFHFWNGLTSALVPEPNSLVDRLLNQYCLHCLDVL</sequence>
<dbReference type="InterPro" id="IPR044789">
    <property type="entry name" value="Put_A1-4-GlycosylTfrase_plant"/>
</dbReference>
<reference evidence="3 4" key="1">
    <citation type="submission" date="2023-10" db="EMBL/GenBank/DDBJ databases">
        <title>Chromosome-scale genome assembly provides insights into flower coloration mechanisms of Canna indica.</title>
        <authorList>
            <person name="Li C."/>
        </authorList>
    </citation>
    <scope>NUCLEOTIDE SEQUENCE [LARGE SCALE GENOMIC DNA]</scope>
    <source>
        <tissue evidence="3">Flower</tissue>
    </source>
</reference>
<dbReference type="PANTHER" id="PTHR47213:SF1">
    <property type="entry name" value="OS07G0567300 PROTEIN"/>
    <property type="match status" value="1"/>
</dbReference>
<dbReference type="InterPro" id="IPR007577">
    <property type="entry name" value="GlycoTrfase_DXD_sugar-bd_CS"/>
</dbReference>